<name>A0A2T3HI98_9SPHI</name>
<evidence type="ECO:0000313" key="3">
    <source>
        <dbReference type="Proteomes" id="UP000240912"/>
    </source>
</evidence>
<evidence type="ECO:0008006" key="4">
    <source>
        <dbReference type="Google" id="ProtNLM"/>
    </source>
</evidence>
<dbReference type="RefSeq" id="WP_107216295.1">
    <property type="nucleotide sequence ID" value="NZ_KZ686270.1"/>
</dbReference>
<keyword evidence="3" id="KW-1185">Reference proteome</keyword>
<proteinExistence type="predicted"/>
<comment type="caution">
    <text evidence="2">The sequence shown here is derived from an EMBL/GenBank/DDBJ whole genome shotgun (WGS) entry which is preliminary data.</text>
</comment>
<dbReference type="Proteomes" id="UP000240912">
    <property type="component" value="Unassembled WGS sequence"/>
</dbReference>
<protein>
    <recommendedName>
        <fullName evidence="4">VCBS repeat-containing protein</fullName>
    </recommendedName>
</protein>
<organism evidence="2 3">
    <name type="scientific">Pedobacter yulinensis</name>
    <dbReference type="NCBI Taxonomy" id="2126353"/>
    <lineage>
        <taxon>Bacteria</taxon>
        <taxon>Pseudomonadati</taxon>
        <taxon>Bacteroidota</taxon>
        <taxon>Sphingobacteriia</taxon>
        <taxon>Sphingobacteriales</taxon>
        <taxon>Sphingobacteriaceae</taxon>
        <taxon>Pedobacter</taxon>
    </lineage>
</organism>
<dbReference type="AlphaFoldDB" id="A0A2T3HI98"/>
<reference evidence="2 3" key="1">
    <citation type="submission" date="2018-03" db="EMBL/GenBank/DDBJ databases">
        <authorList>
            <person name="Keele B.F."/>
        </authorList>
    </citation>
    <scope>NUCLEOTIDE SEQUENCE [LARGE SCALE GENOMIC DNA]</scope>
    <source>
        <strain evidence="2 3">YL28-9</strain>
    </source>
</reference>
<evidence type="ECO:0000313" key="2">
    <source>
        <dbReference type="EMBL" id="PST82176.1"/>
    </source>
</evidence>
<keyword evidence="1" id="KW-0732">Signal</keyword>
<sequence>MKYLLILLLVSCLVVSLPAQQPFVFPALKKAGMNLQDLIPKNWYAIDTAYGDLNGDQVSDVVLVLEHRNAVREHRAYGDNTTEIIAEHQRPRMLAAYFATKNKALLRLALQNNDFVLRASEGGKLGDPYRDVSIDKGALRMRFSGGNSWRWNLDYQFRYKGTAWVLTAANSEYFHQETGEMTSRSFDFILQEVEVVSGSIHSRASGNATFRESLRDEPMRTFLTFKKPWAWEILPGTYL</sequence>
<dbReference type="EMBL" id="PYLS01000006">
    <property type="protein sequence ID" value="PST82176.1"/>
    <property type="molecule type" value="Genomic_DNA"/>
</dbReference>
<gene>
    <name evidence="2" type="ORF">C7T94_15355</name>
</gene>
<evidence type="ECO:0000256" key="1">
    <source>
        <dbReference type="SAM" id="SignalP"/>
    </source>
</evidence>
<feature type="chain" id="PRO_5015486114" description="VCBS repeat-containing protein" evidence="1">
    <location>
        <begin position="20"/>
        <end position="239"/>
    </location>
</feature>
<feature type="signal peptide" evidence="1">
    <location>
        <begin position="1"/>
        <end position="19"/>
    </location>
</feature>
<accession>A0A2T3HI98</accession>
<dbReference type="OrthoDB" id="86940at2"/>